<keyword evidence="4 10" id="KW-0547">Nucleotide-binding</keyword>
<reference evidence="12 13" key="1">
    <citation type="submission" date="2024-01" db="EMBL/GenBank/DDBJ databases">
        <title>The genome of the rayed Mediterranean limpet Patella caerulea (Linnaeus, 1758).</title>
        <authorList>
            <person name="Anh-Thu Weber A."/>
            <person name="Halstead-Nussloch G."/>
        </authorList>
    </citation>
    <scope>NUCLEOTIDE SEQUENCE [LARGE SCALE GENOMIC DNA]</scope>
    <source>
        <strain evidence="12">AATW-2023a</strain>
        <tissue evidence="12">Whole specimen</tissue>
    </source>
</reference>
<dbReference type="GO" id="GO:0032543">
    <property type="term" value="P:mitochondrial translation"/>
    <property type="evidence" value="ECO:0007669"/>
    <property type="project" value="UniProtKB-UniRule"/>
</dbReference>
<keyword evidence="10" id="KW-0496">Mitochondrion</keyword>
<dbReference type="PANTHER" id="PTHR11659:SF0">
    <property type="entry name" value="GLUTAMYL-TRNA(GLN) AMIDOTRANSFERASE SUBUNIT B, MITOCHONDRIAL"/>
    <property type="match status" value="1"/>
</dbReference>
<evidence type="ECO:0000313" key="12">
    <source>
        <dbReference type="EMBL" id="KAK6173338.1"/>
    </source>
</evidence>
<keyword evidence="13" id="KW-1185">Reference proteome</keyword>
<dbReference type="InterPro" id="IPR017959">
    <property type="entry name" value="Asn/Gln-tRNA_amidoTrfase_suB/E"/>
</dbReference>
<evidence type="ECO:0000256" key="2">
    <source>
        <dbReference type="ARBA" id="ARBA00011123"/>
    </source>
</evidence>
<dbReference type="Gene3D" id="1.10.150.380">
    <property type="entry name" value="GatB domain, N-terminal subdomain"/>
    <property type="match status" value="1"/>
</dbReference>
<accession>A0AAN8PEL4</accession>
<comment type="subcellular location">
    <subcellularLocation>
        <location evidence="10">Mitochondrion</location>
    </subcellularLocation>
</comment>
<comment type="function">
    <text evidence="7">Allows the formation of correctly charged Asn-tRNA(Asn) or Gln-tRNA(Gln) through the transamidation of misacylated Asp-tRNA(Asn) or Glu-tRNA(Gln) in organisms which lack either or both of asparaginyl-tRNA or glutaminyl-tRNA synthetases. The reaction takes place in the presence of glutamine and ATP through an activated phospho-Asp-tRNA(Asn) or phospho-Glu-tRNA(Gln).</text>
</comment>
<evidence type="ECO:0000256" key="6">
    <source>
        <dbReference type="ARBA" id="ARBA00022917"/>
    </source>
</evidence>
<keyword evidence="5 10" id="KW-0067">ATP-binding</keyword>
<evidence type="ECO:0000256" key="9">
    <source>
        <dbReference type="ARBA" id="ARBA00047913"/>
    </source>
</evidence>
<comment type="subunit">
    <text evidence="10">Subunit of the heterotrimeric GatCAB amidotransferase (AdT) complex, composed of A, B and C subunits.</text>
</comment>
<dbReference type="InterPro" id="IPR017958">
    <property type="entry name" value="Gln-tRNA_amidoTrfase_suB_CS"/>
</dbReference>
<dbReference type="InterPro" id="IPR018027">
    <property type="entry name" value="Asn/Gln_amidotransferase"/>
</dbReference>
<comment type="catalytic activity">
    <reaction evidence="8">
        <text>L-aspartyl-tRNA(Asn) + L-glutamine + ATP + H2O = L-asparaginyl-tRNA(Asn) + L-glutamate + ADP + phosphate + 2 H(+)</text>
        <dbReference type="Rhea" id="RHEA:14513"/>
        <dbReference type="Rhea" id="RHEA-COMP:9674"/>
        <dbReference type="Rhea" id="RHEA-COMP:9677"/>
        <dbReference type="ChEBI" id="CHEBI:15377"/>
        <dbReference type="ChEBI" id="CHEBI:15378"/>
        <dbReference type="ChEBI" id="CHEBI:29985"/>
        <dbReference type="ChEBI" id="CHEBI:30616"/>
        <dbReference type="ChEBI" id="CHEBI:43474"/>
        <dbReference type="ChEBI" id="CHEBI:58359"/>
        <dbReference type="ChEBI" id="CHEBI:78515"/>
        <dbReference type="ChEBI" id="CHEBI:78516"/>
        <dbReference type="ChEBI" id="CHEBI:456216"/>
    </reaction>
</comment>
<dbReference type="InterPro" id="IPR004413">
    <property type="entry name" value="GatB"/>
</dbReference>
<dbReference type="SUPFAM" id="SSF89095">
    <property type="entry name" value="GatB/YqeY motif"/>
    <property type="match status" value="1"/>
</dbReference>
<evidence type="ECO:0000259" key="11">
    <source>
        <dbReference type="SMART" id="SM00845"/>
    </source>
</evidence>
<evidence type="ECO:0000256" key="8">
    <source>
        <dbReference type="ARBA" id="ARBA00047380"/>
    </source>
</evidence>
<evidence type="ECO:0000256" key="1">
    <source>
        <dbReference type="ARBA" id="ARBA00005306"/>
    </source>
</evidence>
<comment type="subunit">
    <text evidence="2">Heterotrimer of A, B and C subunits.</text>
</comment>
<dbReference type="SMART" id="SM00845">
    <property type="entry name" value="GatB_Yqey"/>
    <property type="match status" value="1"/>
</dbReference>
<dbReference type="NCBIfam" id="TIGR00133">
    <property type="entry name" value="gatB"/>
    <property type="match status" value="1"/>
</dbReference>
<dbReference type="InterPro" id="IPR023168">
    <property type="entry name" value="GatB_Yqey_C_2"/>
</dbReference>
<dbReference type="GO" id="GO:0005739">
    <property type="term" value="C:mitochondrion"/>
    <property type="evidence" value="ECO:0007669"/>
    <property type="project" value="UniProtKB-SubCell"/>
</dbReference>
<dbReference type="Pfam" id="PF02934">
    <property type="entry name" value="GatB_N"/>
    <property type="match status" value="1"/>
</dbReference>
<comment type="function">
    <text evidence="10">Allows the formation of correctly charged Gln-tRNA(Gln) through the transamidation of misacylated Glu-tRNA(Gln) in the mitochondria. The reaction takes place in the presence of glutamine and ATP through an activated gamma-phospho-Glu-tRNA(Gln).</text>
</comment>
<dbReference type="NCBIfam" id="NF004012">
    <property type="entry name" value="PRK05477.1-2"/>
    <property type="match status" value="1"/>
</dbReference>
<keyword evidence="3 10" id="KW-0436">Ligase</keyword>
<name>A0AAN8PEL4_PATCE</name>
<dbReference type="Pfam" id="PF02637">
    <property type="entry name" value="GatB_Yqey"/>
    <property type="match status" value="1"/>
</dbReference>
<comment type="similarity">
    <text evidence="1 10">Belongs to the GatB/GatE family. GatB subfamily.</text>
</comment>
<sequence length="541" mass="60973">MAAPMRSITFACKFCGREFLQNVYVTRNISLYNYSTKHQSSKWESVIGLEVHAQISSESKLFSGSSTKFAAPINSQVSLFDAAIPGTLPVLNRRCVEAGVKTALALKSKINQVSKFDRKHYFYADLPTGYQITQQREPIGVGGQVDFIVFDPTVSKEPMTKTANLVQIQLEQDSGKSLHDDEDKKSLIDLNRAGMALMEIVTQPDFTTGEEAAGFVKELQKILQIIGTCDGKMSEGSLRVDANISVNKPGEGYGIRTEVKNLNSIRYMVKAIEYEIKRQIKELEAGNKITTETRNFDVNTGKTIAMRDKEKVLDYRFMPEPNLPPLHIYNSQSLPADIPSDRVVLTDQLQINIPELPSEKRNRLQKKYDDIPLVTIATLVNDDSLLKYFEEVIKDGKRNVKRVASLLTHQYLGQLKAVEMQAEDSPMSVEDFKEFYDIVDADVISTETISKVLALMLLRPGSKVKDIIEKENLYQITDPEEIKSLCKLIIKNNPKLVRSSKRGKVAAFNSICSRVMKECQGKTNLHKVEETMEKLLKEEQI</sequence>
<evidence type="ECO:0000313" key="13">
    <source>
        <dbReference type="Proteomes" id="UP001347796"/>
    </source>
</evidence>
<dbReference type="GO" id="GO:0005524">
    <property type="term" value="F:ATP binding"/>
    <property type="evidence" value="ECO:0007669"/>
    <property type="project" value="UniProtKB-KW"/>
</dbReference>
<dbReference type="EMBL" id="JAZGQO010000011">
    <property type="protein sequence ID" value="KAK6173338.1"/>
    <property type="molecule type" value="Genomic_DNA"/>
</dbReference>
<dbReference type="PANTHER" id="PTHR11659">
    <property type="entry name" value="GLUTAMYL-TRNA GLN AMIDOTRANSFERASE SUBUNIT B MITOCHONDRIAL AND PROKARYOTIC PET112-RELATED"/>
    <property type="match status" value="1"/>
</dbReference>
<comment type="catalytic activity">
    <reaction evidence="9 10">
        <text>L-glutamyl-tRNA(Gln) + L-glutamine + ATP + H2O = L-glutaminyl-tRNA(Gln) + L-glutamate + ADP + phosphate + H(+)</text>
        <dbReference type="Rhea" id="RHEA:17521"/>
        <dbReference type="Rhea" id="RHEA-COMP:9681"/>
        <dbReference type="Rhea" id="RHEA-COMP:9684"/>
        <dbReference type="ChEBI" id="CHEBI:15377"/>
        <dbReference type="ChEBI" id="CHEBI:15378"/>
        <dbReference type="ChEBI" id="CHEBI:29985"/>
        <dbReference type="ChEBI" id="CHEBI:30616"/>
        <dbReference type="ChEBI" id="CHEBI:43474"/>
        <dbReference type="ChEBI" id="CHEBI:58359"/>
        <dbReference type="ChEBI" id="CHEBI:78520"/>
        <dbReference type="ChEBI" id="CHEBI:78521"/>
        <dbReference type="ChEBI" id="CHEBI:456216"/>
    </reaction>
</comment>
<gene>
    <name evidence="12" type="ORF">SNE40_016809</name>
</gene>
<dbReference type="InterPro" id="IPR006075">
    <property type="entry name" value="Asn/Gln-tRNA_Trfase_suB/E_cat"/>
</dbReference>
<evidence type="ECO:0000256" key="10">
    <source>
        <dbReference type="HAMAP-Rule" id="MF_03147"/>
    </source>
</evidence>
<comment type="caution">
    <text evidence="12">The sequence shown here is derived from an EMBL/GenBank/DDBJ whole genome shotgun (WGS) entry which is preliminary data.</text>
</comment>
<dbReference type="NCBIfam" id="NF004014">
    <property type="entry name" value="PRK05477.1-4"/>
    <property type="match status" value="1"/>
</dbReference>
<dbReference type="HAMAP" id="MF_00121">
    <property type="entry name" value="GatB"/>
    <property type="match status" value="1"/>
</dbReference>
<dbReference type="InterPro" id="IPR003789">
    <property type="entry name" value="Asn/Gln_tRNA_amidoTrase-B-like"/>
</dbReference>
<dbReference type="GO" id="GO:0050567">
    <property type="term" value="F:glutaminyl-tRNA synthase (glutamine-hydrolyzing) activity"/>
    <property type="evidence" value="ECO:0007669"/>
    <property type="project" value="UniProtKB-UniRule"/>
</dbReference>
<feature type="domain" description="Asn/Gln amidotransferase" evidence="11">
    <location>
        <begin position="387"/>
        <end position="536"/>
    </location>
</feature>
<dbReference type="InterPro" id="IPR042114">
    <property type="entry name" value="GatB_C_1"/>
</dbReference>
<protein>
    <recommendedName>
        <fullName evidence="10">Glutamyl-tRNA(Gln) amidotransferase subunit B, mitochondrial</fullName>
        <shortName evidence="10">Glu-AdT subunit B</shortName>
        <ecNumber evidence="10">6.3.5.-</ecNumber>
    </recommendedName>
</protein>
<dbReference type="GO" id="GO:0070681">
    <property type="term" value="P:glutaminyl-tRNAGln biosynthesis via transamidation"/>
    <property type="evidence" value="ECO:0007669"/>
    <property type="project" value="UniProtKB-UniRule"/>
</dbReference>
<evidence type="ECO:0000256" key="4">
    <source>
        <dbReference type="ARBA" id="ARBA00022741"/>
    </source>
</evidence>
<dbReference type="GO" id="GO:0030956">
    <property type="term" value="C:glutamyl-tRNA(Gln) amidotransferase complex"/>
    <property type="evidence" value="ECO:0007669"/>
    <property type="project" value="UniProtKB-UniRule"/>
</dbReference>
<dbReference type="InterPro" id="IPR014746">
    <property type="entry name" value="Gln_synth/guanido_kin_cat_dom"/>
</dbReference>
<keyword evidence="6 10" id="KW-0648">Protein biosynthesis</keyword>
<evidence type="ECO:0000256" key="7">
    <source>
        <dbReference type="ARBA" id="ARBA00024799"/>
    </source>
</evidence>
<dbReference type="Gene3D" id="1.10.10.410">
    <property type="match status" value="1"/>
</dbReference>
<dbReference type="Proteomes" id="UP001347796">
    <property type="component" value="Unassembled WGS sequence"/>
</dbReference>
<proteinExistence type="inferred from homology"/>
<dbReference type="PROSITE" id="PS01234">
    <property type="entry name" value="GATB"/>
    <property type="match status" value="1"/>
</dbReference>
<evidence type="ECO:0000256" key="5">
    <source>
        <dbReference type="ARBA" id="ARBA00022840"/>
    </source>
</evidence>
<evidence type="ECO:0000256" key="3">
    <source>
        <dbReference type="ARBA" id="ARBA00022598"/>
    </source>
</evidence>
<dbReference type="EC" id="6.3.5.-" evidence="10"/>
<dbReference type="AlphaFoldDB" id="A0AAN8PEL4"/>
<organism evidence="12 13">
    <name type="scientific">Patella caerulea</name>
    <name type="common">Rayed Mediterranean limpet</name>
    <dbReference type="NCBI Taxonomy" id="87958"/>
    <lineage>
        <taxon>Eukaryota</taxon>
        <taxon>Metazoa</taxon>
        <taxon>Spiralia</taxon>
        <taxon>Lophotrochozoa</taxon>
        <taxon>Mollusca</taxon>
        <taxon>Gastropoda</taxon>
        <taxon>Patellogastropoda</taxon>
        <taxon>Patelloidea</taxon>
        <taxon>Patellidae</taxon>
        <taxon>Patella</taxon>
    </lineage>
</organism>
<dbReference type="SUPFAM" id="SSF55931">
    <property type="entry name" value="Glutamine synthetase/guanido kinase"/>
    <property type="match status" value="1"/>
</dbReference>